<comment type="caution">
    <text evidence="2">The sequence shown here is derived from an EMBL/GenBank/DDBJ whole genome shotgun (WGS) entry which is preliminary data.</text>
</comment>
<dbReference type="PANTHER" id="PTHR43433">
    <property type="entry name" value="HYDROLASE, ALPHA/BETA FOLD FAMILY PROTEIN"/>
    <property type="match status" value="1"/>
</dbReference>
<keyword evidence="3" id="KW-1185">Reference proteome</keyword>
<proteinExistence type="predicted"/>
<dbReference type="Pfam" id="PF00561">
    <property type="entry name" value="Abhydrolase_1"/>
    <property type="match status" value="1"/>
</dbReference>
<feature type="domain" description="AB hydrolase-1" evidence="1">
    <location>
        <begin position="44"/>
        <end position="292"/>
    </location>
</feature>
<evidence type="ECO:0000313" key="2">
    <source>
        <dbReference type="EMBL" id="GLQ32104.1"/>
    </source>
</evidence>
<evidence type="ECO:0000313" key="3">
    <source>
        <dbReference type="Proteomes" id="UP001161389"/>
    </source>
</evidence>
<sequence>MTEHILPTRFCDAEEDYLPSARLLELSDNRTLEYFEFGDPQGVPILYHHGMPGSAMEAAALHQVFLRHGLKLISPNRPGIGSSSPAQEYCLAQITADTQALLDHLGHSKVTVIGWSSGGVPALWLAKHASTQVQKVILLSSYSHFSELEQAPFHHVGQASWLKFFTSKVPRLSQLVFLCAGYLANKLPRLYFYFMTQQCHYQDVDILSNYPRLGEMLLEAQRRSFSQSYSSLYKDLVSQFEQWPFHLNSIQCPVSIFQGDCDPFVSERIGQHLADCLPNADYNLLSGQGHLYWLENSFQYRLAHLCQI</sequence>
<gene>
    <name evidence="2" type="ORF">GCM10007876_25830</name>
</gene>
<name>A0AA37SCG8_9GAMM</name>
<organism evidence="2 3">
    <name type="scientific">Litoribrevibacter albus</name>
    <dbReference type="NCBI Taxonomy" id="1473156"/>
    <lineage>
        <taxon>Bacteria</taxon>
        <taxon>Pseudomonadati</taxon>
        <taxon>Pseudomonadota</taxon>
        <taxon>Gammaproteobacteria</taxon>
        <taxon>Oceanospirillales</taxon>
        <taxon>Oceanospirillaceae</taxon>
        <taxon>Litoribrevibacter</taxon>
    </lineage>
</organism>
<dbReference type="GO" id="GO:0016787">
    <property type="term" value="F:hydrolase activity"/>
    <property type="evidence" value="ECO:0007669"/>
    <property type="project" value="UniProtKB-KW"/>
</dbReference>
<dbReference type="EMBL" id="BSNM01000015">
    <property type="protein sequence ID" value="GLQ32104.1"/>
    <property type="molecule type" value="Genomic_DNA"/>
</dbReference>
<dbReference type="PANTHER" id="PTHR43433:SF5">
    <property type="entry name" value="AB HYDROLASE-1 DOMAIN-CONTAINING PROTEIN"/>
    <property type="match status" value="1"/>
</dbReference>
<dbReference type="InterPro" id="IPR000073">
    <property type="entry name" value="AB_hydrolase_1"/>
</dbReference>
<protein>
    <submittedName>
        <fullName evidence="2">Alpha/beta hydrolase</fullName>
    </submittedName>
</protein>
<dbReference type="Gene3D" id="3.40.50.1820">
    <property type="entry name" value="alpha/beta hydrolase"/>
    <property type="match status" value="1"/>
</dbReference>
<reference evidence="2" key="1">
    <citation type="journal article" date="2014" name="Int. J. Syst. Evol. Microbiol.">
        <title>Complete genome sequence of Corynebacterium casei LMG S-19264T (=DSM 44701T), isolated from a smear-ripened cheese.</title>
        <authorList>
            <consortium name="US DOE Joint Genome Institute (JGI-PGF)"/>
            <person name="Walter F."/>
            <person name="Albersmeier A."/>
            <person name="Kalinowski J."/>
            <person name="Ruckert C."/>
        </authorList>
    </citation>
    <scope>NUCLEOTIDE SEQUENCE</scope>
    <source>
        <strain evidence="2">NBRC 110071</strain>
    </source>
</reference>
<dbReference type="SUPFAM" id="SSF53474">
    <property type="entry name" value="alpha/beta-Hydrolases"/>
    <property type="match status" value="1"/>
</dbReference>
<accession>A0AA37SCG8</accession>
<dbReference type="RefSeq" id="WP_284381963.1">
    <property type="nucleotide sequence ID" value="NZ_BSNM01000015.1"/>
</dbReference>
<reference evidence="2" key="2">
    <citation type="submission" date="2023-01" db="EMBL/GenBank/DDBJ databases">
        <title>Draft genome sequence of Litoribrevibacter albus strain NBRC 110071.</title>
        <authorList>
            <person name="Sun Q."/>
            <person name="Mori K."/>
        </authorList>
    </citation>
    <scope>NUCLEOTIDE SEQUENCE</scope>
    <source>
        <strain evidence="2">NBRC 110071</strain>
    </source>
</reference>
<dbReference type="AlphaFoldDB" id="A0AA37SCG8"/>
<keyword evidence="2" id="KW-0378">Hydrolase</keyword>
<dbReference type="InterPro" id="IPR050471">
    <property type="entry name" value="AB_hydrolase"/>
</dbReference>
<dbReference type="Proteomes" id="UP001161389">
    <property type="component" value="Unassembled WGS sequence"/>
</dbReference>
<dbReference type="InterPro" id="IPR029058">
    <property type="entry name" value="AB_hydrolase_fold"/>
</dbReference>
<evidence type="ECO:0000259" key="1">
    <source>
        <dbReference type="Pfam" id="PF00561"/>
    </source>
</evidence>